<feature type="transmembrane region" description="Helical" evidence="8">
    <location>
        <begin position="21"/>
        <end position="41"/>
    </location>
</feature>
<evidence type="ECO:0000256" key="7">
    <source>
        <dbReference type="ARBA" id="ARBA00023136"/>
    </source>
</evidence>
<dbReference type="InterPro" id="IPR000522">
    <property type="entry name" value="ABC_transptr_permease_BtuC"/>
</dbReference>
<name>A0A1I3VS55_9HYPH</name>
<dbReference type="PANTHER" id="PTHR30472:SF37">
    <property type="entry name" value="FE(3+) DICITRATE TRANSPORT SYSTEM PERMEASE PROTEIN FECD-RELATED"/>
    <property type="match status" value="1"/>
</dbReference>
<evidence type="ECO:0000313" key="9">
    <source>
        <dbReference type="EMBL" id="SFJ97969.1"/>
    </source>
</evidence>
<dbReference type="InterPro" id="IPR037294">
    <property type="entry name" value="ABC_BtuC-like"/>
</dbReference>
<dbReference type="OrthoDB" id="9811721at2"/>
<dbReference type="GO" id="GO:0033214">
    <property type="term" value="P:siderophore-iron import into cell"/>
    <property type="evidence" value="ECO:0007669"/>
    <property type="project" value="TreeGrafter"/>
</dbReference>
<evidence type="ECO:0000256" key="3">
    <source>
        <dbReference type="ARBA" id="ARBA00022448"/>
    </source>
</evidence>
<dbReference type="RefSeq" id="WP_149758226.1">
    <property type="nucleotide sequence ID" value="NZ_BSPE01000002.1"/>
</dbReference>
<feature type="transmembrane region" description="Helical" evidence="8">
    <location>
        <begin position="531"/>
        <end position="551"/>
    </location>
</feature>
<feature type="transmembrane region" description="Helical" evidence="8">
    <location>
        <begin position="357"/>
        <end position="376"/>
    </location>
</feature>
<feature type="transmembrane region" description="Helical" evidence="8">
    <location>
        <begin position="290"/>
        <end position="311"/>
    </location>
</feature>
<sequence>MTATRATAGDNLRHDNGSWRLMLLVSVPALVAACLTIDGLLRLLPADMWWRALVAADFTDPRQLLYRHAFLPRVAISLLAGAALGLAGTILQQVLRNPLAEPTTVGTNAGASVALTIATLYAPWMLESGREWIAIAGGAATTLAVFGLARGRSFSPIAIIIAGLVISLTCSSASALLMAANREYSAELFIWQSGSLVQNGNATVLKLAPWLLLSAGAAFLLSRQLRLLDLSDESAASLGASPISTRLSGLGIAVALSGIVVAAVGVIGFLALAAPALVKLAGARTLRQRMIWASLAGAVLLWFTDRLVQILPFASEIPAGTATAFLGAPLLFLLLPRMRITPDRDRAMSPVARRRNGWAWLVPGLVVTAVAVWAALAMGRGSGGWHWAAWGELVELLPLRAPRVAVALSAGAMLAVAGTMMQRMTGNPMAAPEVLGISGGAALGVLLLFVSLSTFNRPALLAAGLMGAVVSLLLISPTGNRNALAPDRLLLAGVAVATMASAFSAVVLAGGDPRLDTLIAWLSGSTYTATVNDAFTAALTAILLLAIVPLTARWLEILPLGEAASLCLGLGLTRVRLVLLALISVPTAVATLVIGPLSFVGLMAPHMARMLGFQRARPQLFASAILGGLILLCADWAGRMLIFPWQIPAGLLAALVGGPYFLVLLWKRRQ</sequence>
<feature type="transmembrane region" description="Helical" evidence="8">
    <location>
        <begin position="132"/>
        <end position="149"/>
    </location>
</feature>
<feature type="transmembrane region" description="Helical" evidence="8">
    <location>
        <begin position="404"/>
        <end position="422"/>
    </location>
</feature>
<dbReference type="Proteomes" id="UP000323300">
    <property type="component" value="Unassembled WGS sequence"/>
</dbReference>
<keyword evidence="4" id="KW-1003">Cell membrane</keyword>
<feature type="transmembrane region" description="Helical" evidence="8">
    <location>
        <begin position="252"/>
        <end position="278"/>
    </location>
</feature>
<dbReference type="EMBL" id="FOSL01000001">
    <property type="protein sequence ID" value="SFJ97969.1"/>
    <property type="molecule type" value="Genomic_DNA"/>
</dbReference>
<feature type="transmembrane region" description="Helical" evidence="8">
    <location>
        <begin position="643"/>
        <end position="666"/>
    </location>
</feature>
<feature type="transmembrane region" description="Helical" evidence="8">
    <location>
        <begin position="489"/>
        <end position="511"/>
    </location>
</feature>
<accession>A0A1I3VS55</accession>
<comment type="similarity">
    <text evidence="2">Belongs to the binding-protein-dependent transport system permease family. FecCD subfamily.</text>
</comment>
<keyword evidence="6 8" id="KW-1133">Transmembrane helix</keyword>
<evidence type="ECO:0000313" key="10">
    <source>
        <dbReference type="Proteomes" id="UP000323300"/>
    </source>
</evidence>
<protein>
    <submittedName>
        <fullName evidence="9">Iron complex transport system permease protein</fullName>
    </submittedName>
</protein>
<evidence type="ECO:0000256" key="5">
    <source>
        <dbReference type="ARBA" id="ARBA00022692"/>
    </source>
</evidence>
<keyword evidence="10" id="KW-1185">Reference proteome</keyword>
<dbReference type="GO" id="GO:0022857">
    <property type="term" value="F:transmembrane transporter activity"/>
    <property type="evidence" value="ECO:0007669"/>
    <property type="project" value="InterPro"/>
</dbReference>
<comment type="subcellular location">
    <subcellularLocation>
        <location evidence="1">Cell membrane</location>
        <topology evidence="1">Multi-pass membrane protein</topology>
    </subcellularLocation>
</comment>
<dbReference type="CDD" id="cd06550">
    <property type="entry name" value="TM_ABC_iron-siderophores_like"/>
    <property type="match status" value="2"/>
</dbReference>
<feature type="transmembrane region" description="Helical" evidence="8">
    <location>
        <begin position="317"/>
        <end position="336"/>
    </location>
</feature>
<evidence type="ECO:0000256" key="2">
    <source>
        <dbReference type="ARBA" id="ARBA00007935"/>
    </source>
</evidence>
<feature type="transmembrane region" description="Helical" evidence="8">
    <location>
        <begin position="620"/>
        <end position="637"/>
    </location>
</feature>
<evidence type="ECO:0000256" key="1">
    <source>
        <dbReference type="ARBA" id="ARBA00004651"/>
    </source>
</evidence>
<dbReference type="Gene3D" id="1.10.3470.10">
    <property type="entry name" value="ABC transporter involved in vitamin B12 uptake, BtuC"/>
    <property type="match status" value="2"/>
</dbReference>
<keyword evidence="3" id="KW-0813">Transport</keyword>
<dbReference type="PROSITE" id="PS51257">
    <property type="entry name" value="PROKAR_LIPOPROTEIN"/>
    <property type="match status" value="1"/>
</dbReference>
<dbReference type="PANTHER" id="PTHR30472">
    <property type="entry name" value="FERRIC ENTEROBACTIN TRANSPORT SYSTEM PERMEASE PROTEIN"/>
    <property type="match status" value="1"/>
</dbReference>
<keyword evidence="7 8" id="KW-0472">Membrane</keyword>
<dbReference type="AlphaFoldDB" id="A0A1I3VS55"/>
<proteinExistence type="inferred from homology"/>
<feature type="transmembrane region" description="Helical" evidence="8">
    <location>
        <begin position="434"/>
        <end position="453"/>
    </location>
</feature>
<evidence type="ECO:0000256" key="6">
    <source>
        <dbReference type="ARBA" id="ARBA00022989"/>
    </source>
</evidence>
<dbReference type="NCBIfam" id="NF007866">
    <property type="entry name" value="PRK10577.1-2"/>
    <property type="match status" value="1"/>
</dbReference>
<feature type="transmembrane region" description="Helical" evidence="8">
    <location>
        <begin position="156"/>
        <end position="179"/>
    </location>
</feature>
<gene>
    <name evidence="9" type="ORF">SAMN04488498_101685</name>
</gene>
<feature type="transmembrane region" description="Helical" evidence="8">
    <location>
        <begin position="70"/>
        <end position="91"/>
    </location>
</feature>
<keyword evidence="5 8" id="KW-0812">Transmembrane</keyword>
<feature type="transmembrane region" description="Helical" evidence="8">
    <location>
        <begin position="459"/>
        <end position="477"/>
    </location>
</feature>
<dbReference type="SUPFAM" id="SSF81345">
    <property type="entry name" value="ABC transporter involved in vitamin B12 uptake, BtuC"/>
    <property type="match status" value="2"/>
</dbReference>
<organism evidence="9 10">
    <name type="scientific">Neomesorhizobium albiziae</name>
    <dbReference type="NCBI Taxonomy" id="335020"/>
    <lineage>
        <taxon>Bacteria</taxon>
        <taxon>Pseudomonadati</taxon>
        <taxon>Pseudomonadota</taxon>
        <taxon>Alphaproteobacteria</taxon>
        <taxon>Hyphomicrobiales</taxon>
        <taxon>Phyllobacteriaceae</taxon>
        <taxon>Neomesorhizobium</taxon>
    </lineage>
</organism>
<dbReference type="GO" id="GO:0005886">
    <property type="term" value="C:plasma membrane"/>
    <property type="evidence" value="ECO:0007669"/>
    <property type="project" value="UniProtKB-SubCell"/>
</dbReference>
<feature type="transmembrane region" description="Helical" evidence="8">
    <location>
        <begin position="103"/>
        <end position="126"/>
    </location>
</feature>
<evidence type="ECO:0000256" key="8">
    <source>
        <dbReference type="SAM" id="Phobius"/>
    </source>
</evidence>
<evidence type="ECO:0000256" key="4">
    <source>
        <dbReference type="ARBA" id="ARBA00022475"/>
    </source>
</evidence>
<reference evidence="9 10" key="1">
    <citation type="submission" date="2016-10" db="EMBL/GenBank/DDBJ databases">
        <authorList>
            <person name="Varghese N."/>
            <person name="Submissions S."/>
        </authorList>
    </citation>
    <scope>NUCLEOTIDE SEQUENCE [LARGE SCALE GENOMIC DNA]</scope>
    <source>
        <strain evidence="9 10">DSM 21822</strain>
    </source>
</reference>
<dbReference type="Pfam" id="PF01032">
    <property type="entry name" value="FecCD"/>
    <property type="match status" value="2"/>
</dbReference>